<dbReference type="Proteomes" id="UP000792457">
    <property type="component" value="Unassembled WGS sequence"/>
</dbReference>
<evidence type="ECO:0000313" key="2">
    <source>
        <dbReference type="EMBL" id="KAG8239298.1"/>
    </source>
</evidence>
<accession>A0A8K0PBZ0</accession>
<evidence type="ECO:0000313" key="3">
    <source>
        <dbReference type="Proteomes" id="UP000792457"/>
    </source>
</evidence>
<sequence length="304" mass="34589">MEVNSIWEMFRRSENLHENYIDDGGSKTYKGAVTYGETVEKLTGARLRICKKGKPGIWGKCHPLPGFGSAFIAAITHSSKMSEEGICEQGECIKAGLYSSPDILAVLETFRVLALKCPSQAECGWTVNELMEEIESVDIDNDALGDLEAQIISSLLRGEKSGIVERKGKLWKLMSTTTCLSPAIEEEEMEVKRSSRRIKRNRRKCATPSRKKRIRSRSRSRRRSRSRISREKEELPVSNVEPQEVKEEKIEETEKEEQKTPIRRSRRRAVTKSLPATESPPNTESFFGFSVTHYGKIRTFSEIR</sequence>
<feature type="region of interest" description="Disordered" evidence="1">
    <location>
        <begin position="190"/>
        <end position="288"/>
    </location>
</feature>
<comment type="caution">
    <text evidence="2">The sequence shown here is derived from an EMBL/GenBank/DDBJ whole genome shotgun (WGS) entry which is preliminary data.</text>
</comment>
<proteinExistence type="predicted"/>
<feature type="compositionally biased region" description="Basic residues" evidence="1">
    <location>
        <begin position="194"/>
        <end position="227"/>
    </location>
</feature>
<feature type="compositionally biased region" description="Polar residues" evidence="1">
    <location>
        <begin position="274"/>
        <end position="285"/>
    </location>
</feature>
<feature type="compositionally biased region" description="Basic residues" evidence="1">
    <location>
        <begin position="261"/>
        <end position="270"/>
    </location>
</feature>
<dbReference type="AlphaFoldDB" id="A0A8K0PBZ0"/>
<protein>
    <submittedName>
        <fullName evidence="2">Uncharacterized protein</fullName>
    </submittedName>
</protein>
<reference evidence="2" key="1">
    <citation type="submission" date="2013-04" db="EMBL/GenBank/DDBJ databases">
        <authorList>
            <person name="Qu J."/>
            <person name="Murali S.C."/>
            <person name="Bandaranaike D."/>
            <person name="Bellair M."/>
            <person name="Blankenburg K."/>
            <person name="Chao H."/>
            <person name="Dinh H."/>
            <person name="Doddapaneni H."/>
            <person name="Downs B."/>
            <person name="Dugan-Rocha S."/>
            <person name="Elkadiri S."/>
            <person name="Gnanaolivu R.D."/>
            <person name="Hernandez B."/>
            <person name="Javaid M."/>
            <person name="Jayaseelan J.C."/>
            <person name="Lee S."/>
            <person name="Li M."/>
            <person name="Ming W."/>
            <person name="Munidasa M."/>
            <person name="Muniz J."/>
            <person name="Nguyen L."/>
            <person name="Ongeri F."/>
            <person name="Osuji N."/>
            <person name="Pu L.-L."/>
            <person name="Puazo M."/>
            <person name="Qu C."/>
            <person name="Quiroz J."/>
            <person name="Raj R."/>
            <person name="Weissenberger G."/>
            <person name="Xin Y."/>
            <person name="Zou X."/>
            <person name="Han Y."/>
            <person name="Richards S."/>
            <person name="Worley K."/>
            <person name="Muzny D."/>
            <person name="Gibbs R."/>
        </authorList>
    </citation>
    <scope>NUCLEOTIDE SEQUENCE</scope>
    <source>
        <strain evidence="2">Sampled in the wild</strain>
    </source>
</reference>
<reference evidence="2" key="2">
    <citation type="submission" date="2017-10" db="EMBL/GenBank/DDBJ databases">
        <title>Ladona fulva Genome sequencing and assembly.</title>
        <authorList>
            <person name="Murali S."/>
            <person name="Richards S."/>
            <person name="Bandaranaike D."/>
            <person name="Bellair M."/>
            <person name="Blankenburg K."/>
            <person name="Chao H."/>
            <person name="Dinh H."/>
            <person name="Doddapaneni H."/>
            <person name="Dugan-Rocha S."/>
            <person name="Elkadiri S."/>
            <person name="Gnanaolivu R."/>
            <person name="Hernandez B."/>
            <person name="Skinner E."/>
            <person name="Javaid M."/>
            <person name="Lee S."/>
            <person name="Li M."/>
            <person name="Ming W."/>
            <person name="Munidasa M."/>
            <person name="Muniz J."/>
            <person name="Nguyen L."/>
            <person name="Hughes D."/>
            <person name="Osuji N."/>
            <person name="Pu L.-L."/>
            <person name="Puazo M."/>
            <person name="Qu C."/>
            <person name="Quiroz J."/>
            <person name="Raj R."/>
            <person name="Weissenberger G."/>
            <person name="Xin Y."/>
            <person name="Zou X."/>
            <person name="Han Y."/>
            <person name="Worley K."/>
            <person name="Muzny D."/>
            <person name="Gibbs R."/>
        </authorList>
    </citation>
    <scope>NUCLEOTIDE SEQUENCE</scope>
    <source>
        <strain evidence="2">Sampled in the wild</strain>
    </source>
</reference>
<evidence type="ECO:0000256" key="1">
    <source>
        <dbReference type="SAM" id="MobiDB-lite"/>
    </source>
</evidence>
<dbReference type="EMBL" id="KZ309587">
    <property type="protein sequence ID" value="KAG8239298.1"/>
    <property type="molecule type" value="Genomic_DNA"/>
</dbReference>
<name>A0A8K0PBZ0_LADFU</name>
<organism evidence="2 3">
    <name type="scientific">Ladona fulva</name>
    <name type="common">Scarce chaser dragonfly</name>
    <name type="synonym">Libellula fulva</name>
    <dbReference type="NCBI Taxonomy" id="123851"/>
    <lineage>
        <taxon>Eukaryota</taxon>
        <taxon>Metazoa</taxon>
        <taxon>Ecdysozoa</taxon>
        <taxon>Arthropoda</taxon>
        <taxon>Hexapoda</taxon>
        <taxon>Insecta</taxon>
        <taxon>Pterygota</taxon>
        <taxon>Palaeoptera</taxon>
        <taxon>Odonata</taxon>
        <taxon>Epiprocta</taxon>
        <taxon>Anisoptera</taxon>
        <taxon>Libelluloidea</taxon>
        <taxon>Libellulidae</taxon>
        <taxon>Ladona</taxon>
    </lineage>
</organism>
<keyword evidence="3" id="KW-1185">Reference proteome</keyword>
<gene>
    <name evidence="2" type="ORF">J437_LFUL018854</name>
</gene>